<dbReference type="KEGG" id="spar:SPRG_15563"/>
<protein>
    <submittedName>
        <fullName evidence="4">Uncharacterized protein</fullName>
    </submittedName>
</protein>
<dbReference type="Proteomes" id="UP000030745">
    <property type="component" value="Unassembled WGS sequence"/>
</dbReference>
<evidence type="ECO:0000313" key="4">
    <source>
        <dbReference type="EMBL" id="KDO18773.1"/>
    </source>
</evidence>
<dbReference type="OrthoDB" id="194358at2759"/>
<gene>
    <name evidence="4" type="ORF">SPRG_15563</name>
</gene>
<accession>A0A067BKR8</accession>
<dbReference type="PROSITE" id="PS50088">
    <property type="entry name" value="ANK_REPEAT"/>
    <property type="match status" value="4"/>
</dbReference>
<dbReference type="PROSITE" id="PS50297">
    <property type="entry name" value="ANK_REP_REGION"/>
    <property type="match status" value="3"/>
</dbReference>
<organism evidence="4 5">
    <name type="scientific">Saprolegnia parasitica (strain CBS 223.65)</name>
    <dbReference type="NCBI Taxonomy" id="695850"/>
    <lineage>
        <taxon>Eukaryota</taxon>
        <taxon>Sar</taxon>
        <taxon>Stramenopiles</taxon>
        <taxon>Oomycota</taxon>
        <taxon>Saprolegniomycetes</taxon>
        <taxon>Saprolegniales</taxon>
        <taxon>Saprolegniaceae</taxon>
        <taxon>Saprolegnia</taxon>
    </lineage>
</organism>
<sequence length="1007" mass="108872">MSHCNNLGHTLALQRWTQNHLFSVLTTTRPVDVVTAELLLAAAANDVPRIGAALADGADVNARNEADATPLDVACGEDRLDVVTCLLAHHRIDVTKASPTLWWTVCKRGAGAMVAQLLAHPTTNSMALLPSGWNVLIARCRTPCMAEMLSLFVGHPRVDWNGETLLQRAVQKQKWHNVAVLLEDPRVHVNVEGTTLLHAACDANVVFAQLRRPDIHRHVQVARRGTAFASVVVHGNRAILELFLALPDDDINLPNDDGIPPLHLAIGNHNDEHIAHRLLCEPHLRRDATNALGNTALHMASQRGWTSLVEALLDANVNVQHTAGDTPASVALLHGQYDLALRFYRDVGRASLEQRVDTAAVCVSARPPGVGARAAGGLWLERDVTDQHGNSAHMLACYTDLRVFFALWTMRDDEMTATNEAGRTILHVACQYGREAFVAALLPRTMNDVNAPDTDGNKPLLLACISNHGAVVTQLFAVSEIDVDRADKLGRTLLHVACESGHASVVAALLSVHANVHAIDNDGNTPLLVASVANHASVVTQLLSVLPVDMTRTNKDGRMALHAAARAGHVRVLRLLLEARPAAIDLRSGDGATVLMEAVDPRKPGAVTFLLRHPFINANAVDKVHFTRLERVSAHYDVLDALLSSPKVDINRRNHACHANDPMLAAQLMQLPQLDVSTIDASCGHIALAVACALQYVYVVRKLLSSPEMDVHYRDAHGNLALILATRQGHPGIVRALLAHGSCNVNAVNDAGTSALHAACQARNAVDLVALLLRSPSIDVNCVDKKGQTPLMIACVSAADAVIDLLLDHPRINVSTSGHEHYGPLQIAVRQRAVEVVTRLIQHPTAIVEAVDEWVFSAWVRAVNSQHLPLLSALAARVDVNKALKTGKTALMVACLYSNEAMVDLLISQPTIDVNAVDTDGNTVLLHVAFLHPSAERIWRRLCDADRHDVTMTNTRAETAIESAGRCGNASTAAYLSQQLLRRRHPRVLPEIIVDAIAAFFVGPGLL</sequence>
<dbReference type="PANTHER" id="PTHR24198:SF165">
    <property type="entry name" value="ANKYRIN REPEAT-CONTAINING PROTEIN-RELATED"/>
    <property type="match status" value="1"/>
</dbReference>
<keyword evidence="1" id="KW-0677">Repeat</keyword>
<dbReference type="SUPFAM" id="SSF48403">
    <property type="entry name" value="Ankyrin repeat"/>
    <property type="match status" value="4"/>
</dbReference>
<feature type="repeat" description="ANK" evidence="3">
    <location>
        <begin position="421"/>
        <end position="454"/>
    </location>
</feature>
<keyword evidence="5" id="KW-1185">Reference proteome</keyword>
<proteinExistence type="predicted"/>
<dbReference type="Pfam" id="PF13857">
    <property type="entry name" value="Ank_5"/>
    <property type="match status" value="1"/>
</dbReference>
<reference evidence="4 5" key="1">
    <citation type="journal article" date="2013" name="PLoS Genet.">
        <title>Distinctive expansion of potential virulence genes in the genome of the oomycete fish pathogen Saprolegnia parasitica.</title>
        <authorList>
            <person name="Jiang R.H."/>
            <person name="de Bruijn I."/>
            <person name="Haas B.J."/>
            <person name="Belmonte R."/>
            <person name="Lobach L."/>
            <person name="Christie J."/>
            <person name="van den Ackerveken G."/>
            <person name="Bottin A."/>
            <person name="Bulone V."/>
            <person name="Diaz-Moreno S.M."/>
            <person name="Dumas B."/>
            <person name="Fan L."/>
            <person name="Gaulin E."/>
            <person name="Govers F."/>
            <person name="Grenville-Briggs L.J."/>
            <person name="Horner N.R."/>
            <person name="Levin J.Z."/>
            <person name="Mammella M."/>
            <person name="Meijer H.J."/>
            <person name="Morris P."/>
            <person name="Nusbaum C."/>
            <person name="Oome S."/>
            <person name="Phillips A.J."/>
            <person name="van Rooyen D."/>
            <person name="Rzeszutek E."/>
            <person name="Saraiva M."/>
            <person name="Secombes C.J."/>
            <person name="Seidl M.F."/>
            <person name="Snel B."/>
            <person name="Stassen J.H."/>
            <person name="Sykes S."/>
            <person name="Tripathy S."/>
            <person name="van den Berg H."/>
            <person name="Vega-Arreguin J.C."/>
            <person name="Wawra S."/>
            <person name="Young S.K."/>
            <person name="Zeng Q."/>
            <person name="Dieguez-Uribeondo J."/>
            <person name="Russ C."/>
            <person name="Tyler B.M."/>
            <person name="van West P."/>
        </authorList>
    </citation>
    <scope>NUCLEOTIDE SEQUENCE [LARGE SCALE GENOMIC DNA]</scope>
    <source>
        <strain evidence="4 5">CBS 223.65</strain>
    </source>
</reference>
<dbReference type="RefSeq" id="XP_012210519.1">
    <property type="nucleotide sequence ID" value="XM_012355129.1"/>
</dbReference>
<dbReference type="PANTHER" id="PTHR24198">
    <property type="entry name" value="ANKYRIN REPEAT AND PROTEIN KINASE DOMAIN-CONTAINING PROTEIN"/>
    <property type="match status" value="1"/>
</dbReference>
<dbReference type="Pfam" id="PF13606">
    <property type="entry name" value="Ank_3"/>
    <property type="match status" value="1"/>
</dbReference>
<evidence type="ECO:0000313" key="5">
    <source>
        <dbReference type="Proteomes" id="UP000030745"/>
    </source>
</evidence>
<dbReference type="InterPro" id="IPR036770">
    <property type="entry name" value="Ankyrin_rpt-contain_sf"/>
</dbReference>
<dbReference type="VEuPathDB" id="FungiDB:SPRG_15563"/>
<evidence type="ECO:0000256" key="3">
    <source>
        <dbReference type="PROSITE-ProRule" id="PRU00023"/>
    </source>
</evidence>
<dbReference type="STRING" id="695850.A0A067BKR8"/>
<dbReference type="InterPro" id="IPR002110">
    <property type="entry name" value="Ankyrin_rpt"/>
</dbReference>
<name>A0A067BKR8_SAPPC</name>
<feature type="repeat" description="ANK" evidence="3">
    <location>
        <begin position="489"/>
        <end position="521"/>
    </location>
</feature>
<dbReference type="SMART" id="SM00248">
    <property type="entry name" value="ANK"/>
    <property type="match status" value="17"/>
</dbReference>
<keyword evidence="2 3" id="KW-0040">ANK repeat</keyword>
<dbReference type="Pfam" id="PF12796">
    <property type="entry name" value="Ank_2"/>
    <property type="match status" value="4"/>
</dbReference>
<dbReference type="GeneID" id="24137275"/>
<evidence type="ECO:0000256" key="1">
    <source>
        <dbReference type="ARBA" id="ARBA00022737"/>
    </source>
</evidence>
<feature type="repeat" description="ANK" evidence="3">
    <location>
        <begin position="292"/>
        <end position="324"/>
    </location>
</feature>
<evidence type="ECO:0000256" key="2">
    <source>
        <dbReference type="ARBA" id="ARBA00023043"/>
    </source>
</evidence>
<dbReference type="Pfam" id="PF00023">
    <property type="entry name" value="Ank"/>
    <property type="match status" value="1"/>
</dbReference>
<feature type="repeat" description="ANK" evidence="3">
    <location>
        <begin position="556"/>
        <end position="578"/>
    </location>
</feature>
<dbReference type="AlphaFoldDB" id="A0A067BKR8"/>
<dbReference type="Gene3D" id="1.25.40.20">
    <property type="entry name" value="Ankyrin repeat-containing domain"/>
    <property type="match status" value="6"/>
</dbReference>
<dbReference type="EMBL" id="KK583396">
    <property type="protein sequence ID" value="KDO18773.1"/>
    <property type="molecule type" value="Genomic_DNA"/>
</dbReference>